<evidence type="ECO:0000313" key="9">
    <source>
        <dbReference type="Proteomes" id="UP001597371"/>
    </source>
</evidence>
<evidence type="ECO:0000313" key="8">
    <source>
        <dbReference type="EMBL" id="MFD2236399.1"/>
    </source>
</evidence>
<keyword evidence="2 6" id="KW-0732">Signal</keyword>
<evidence type="ECO:0000256" key="3">
    <source>
        <dbReference type="ARBA" id="ARBA00023136"/>
    </source>
</evidence>
<dbReference type="Pfam" id="PF13505">
    <property type="entry name" value="OMP_b-brl"/>
    <property type="match status" value="1"/>
</dbReference>
<dbReference type="InterPro" id="IPR051692">
    <property type="entry name" value="OMP-like"/>
</dbReference>
<gene>
    <name evidence="8" type="ORF">ACFSKQ_02835</name>
</gene>
<feature type="signal peptide" evidence="6">
    <location>
        <begin position="1"/>
        <end position="19"/>
    </location>
</feature>
<dbReference type="RefSeq" id="WP_209735661.1">
    <property type="nucleotide sequence ID" value="NZ_CP072611.1"/>
</dbReference>
<sequence length="278" mass="29118">MKRIALLLAATAFSAPAFAADVIYDEPAAPVVLAPVESGWTGLYLGLQGGGAFNPSSPDRQGIFTSFGDTVANFPAGSISGAFGNNFDSSFDSGFVGGAHVGYDVQFDRFVVGGILDINATDIAMSQSSFSNTPAFYTIERDLDYVATARLRAGYLITPTVLAYATGGAAYGEVGYSFTTDSPAATPANPAVVFKDEDHWGYSVGGGMELKITENLSFGTEYLYTNMGGGDSVTRLNGGPFDGNAAPGVTVDGEFTDFTSPGDFDFHTITAKLSYRFN</sequence>
<dbReference type="InterPro" id="IPR011250">
    <property type="entry name" value="OMP/PagP_B-barrel"/>
</dbReference>
<dbReference type="Gene3D" id="2.40.160.20">
    <property type="match status" value="1"/>
</dbReference>
<feature type="chain" id="PRO_5047148343" evidence="6">
    <location>
        <begin position="20"/>
        <end position="278"/>
    </location>
</feature>
<dbReference type="InterPro" id="IPR027385">
    <property type="entry name" value="Beta-barrel_OMP"/>
</dbReference>
<keyword evidence="3" id="KW-0472">Membrane</keyword>
<dbReference type="PANTHER" id="PTHR34001">
    <property type="entry name" value="BLL7405 PROTEIN"/>
    <property type="match status" value="1"/>
</dbReference>
<comment type="subcellular location">
    <subcellularLocation>
        <location evidence="1">Cell outer membrane</location>
    </subcellularLocation>
</comment>
<evidence type="ECO:0000256" key="4">
    <source>
        <dbReference type="ARBA" id="ARBA00023237"/>
    </source>
</evidence>
<dbReference type="EMBL" id="JBHUIJ010000002">
    <property type="protein sequence ID" value="MFD2236399.1"/>
    <property type="molecule type" value="Genomic_DNA"/>
</dbReference>
<proteinExistence type="inferred from homology"/>
<comment type="caution">
    <text evidence="8">The sequence shown here is derived from an EMBL/GenBank/DDBJ whole genome shotgun (WGS) entry which is preliminary data.</text>
</comment>
<evidence type="ECO:0000256" key="1">
    <source>
        <dbReference type="ARBA" id="ARBA00004442"/>
    </source>
</evidence>
<dbReference type="Proteomes" id="UP001597371">
    <property type="component" value="Unassembled WGS sequence"/>
</dbReference>
<evidence type="ECO:0000256" key="2">
    <source>
        <dbReference type="ARBA" id="ARBA00022729"/>
    </source>
</evidence>
<reference evidence="9" key="1">
    <citation type="journal article" date="2019" name="Int. J. Syst. Evol. Microbiol.">
        <title>The Global Catalogue of Microorganisms (GCM) 10K type strain sequencing project: providing services to taxonomists for standard genome sequencing and annotation.</title>
        <authorList>
            <consortium name="The Broad Institute Genomics Platform"/>
            <consortium name="The Broad Institute Genome Sequencing Center for Infectious Disease"/>
            <person name="Wu L."/>
            <person name="Ma J."/>
        </authorList>
    </citation>
    <scope>NUCLEOTIDE SEQUENCE [LARGE SCALE GENOMIC DNA]</scope>
    <source>
        <strain evidence="9">ZS-35-S2</strain>
    </source>
</reference>
<dbReference type="PANTHER" id="PTHR34001:SF3">
    <property type="entry name" value="BLL7405 PROTEIN"/>
    <property type="match status" value="1"/>
</dbReference>
<name>A0ABW5CGK3_9HYPH</name>
<feature type="domain" description="Outer membrane protein beta-barrel" evidence="7">
    <location>
        <begin position="5"/>
        <end position="277"/>
    </location>
</feature>
<keyword evidence="9" id="KW-1185">Reference proteome</keyword>
<organism evidence="8 9">
    <name type="scientific">Aureimonas populi</name>
    <dbReference type="NCBI Taxonomy" id="1701758"/>
    <lineage>
        <taxon>Bacteria</taxon>
        <taxon>Pseudomonadati</taxon>
        <taxon>Pseudomonadota</taxon>
        <taxon>Alphaproteobacteria</taxon>
        <taxon>Hyphomicrobiales</taxon>
        <taxon>Aurantimonadaceae</taxon>
        <taxon>Aureimonas</taxon>
    </lineage>
</organism>
<keyword evidence="4" id="KW-0998">Cell outer membrane</keyword>
<evidence type="ECO:0000256" key="5">
    <source>
        <dbReference type="ARBA" id="ARBA00038306"/>
    </source>
</evidence>
<protein>
    <submittedName>
        <fullName evidence="8">Outer membrane protein</fullName>
    </submittedName>
</protein>
<evidence type="ECO:0000259" key="7">
    <source>
        <dbReference type="Pfam" id="PF13505"/>
    </source>
</evidence>
<evidence type="ECO:0000256" key="6">
    <source>
        <dbReference type="SAM" id="SignalP"/>
    </source>
</evidence>
<comment type="similarity">
    <text evidence="5">Belongs to the Omp25/RopB family.</text>
</comment>
<dbReference type="SUPFAM" id="SSF56925">
    <property type="entry name" value="OMPA-like"/>
    <property type="match status" value="1"/>
</dbReference>
<accession>A0ABW5CGK3</accession>